<name>A0AAV9DNP5_ACOCL</name>
<dbReference type="AlphaFoldDB" id="A0AAV9DNP5"/>
<proteinExistence type="predicted"/>
<comment type="caution">
    <text evidence="1">The sequence shown here is derived from an EMBL/GenBank/DDBJ whole genome shotgun (WGS) entry which is preliminary data.</text>
</comment>
<evidence type="ECO:0000313" key="1">
    <source>
        <dbReference type="EMBL" id="KAK1302848.1"/>
    </source>
</evidence>
<sequence length="459" mass="53008">MLSDEELEEFLGVESGLREVLSDQEDSQLLETLEFRDSPGCLKAQKMGLALRRFFRLLRRRRAVLLRGRGLNDPCKKAAIKGLVEDSGANLVCIQETKMEAFAVGDLRLISGGQLSEFVAKPSVGASGAVLKRWSVDQWRQRRSSKAEVELELRLLDDLEERGPLSGADRERRSVLKAPARVLQIVDGIRRRFLWQGAESSGRKVHLVHWERVCSRKDKGGAGVMNLEDMNRALLSKWRWRWLANRDRPWCRLLEARYRCGGPSKRFPNPSPRMSSMWRNILGMSEGFLDAVRWQVGDGEQTKFWNDAWVSDTILKHHFPGLFNKACDKDSVVNRFWSMVEGGGHWNVRFRGRFGEEDVLQFTELLSLLNEVHLSVGVLDSVIWSPQPRESFSVRRCYDWWRGHPSYSTTALKVAEIWRAPAPLKVRCFAWLMYQERLLMKELWEAGRRLRVGQQERQG</sequence>
<evidence type="ECO:0000313" key="2">
    <source>
        <dbReference type="Proteomes" id="UP001180020"/>
    </source>
</evidence>
<dbReference type="Proteomes" id="UP001180020">
    <property type="component" value="Unassembled WGS sequence"/>
</dbReference>
<reference evidence="1" key="2">
    <citation type="submission" date="2023-06" db="EMBL/GenBank/DDBJ databases">
        <authorList>
            <person name="Ma L."/>
            <person name="Liu K.-W."/>
            <person name="Li Z."/>
            <person name="Hsiao Y.-Y."/>
            <person name="Qi Y."/>
            <person name="Fu T."/>
            <person name="Tang G."/>
            <person name="Zhang D."/>
            <person name="Sun W.-H."/>
            <person name="Liu D.-K."/>
            <person name="Li Y."/>
            <person name="Chen G.-Z."/>
            <person name="Liu X.-D."/>
            <person name="Liao X.-Y."/>
            <person name="Jiang Y.-T."/>
            <person name="Yu X."/>
            <person name="Hao Y."/>
            <person name="Huang J."/>
            <person name="Zhao X.-W."/>
            <person name="Ke S."/>
            <person name="Chen Y.-Y."/>
            <person name="Wu W.-L."/>
            <person name="Hsu J.-L."/>
            <person name="Lin Y.-F."/>
            <person name="Huang M.-D."/>
            <person name="Li C.-Y."/>
            <person name="Huang L."/>
            <person name="Wang Z.-W."/>
            <person name="Zhao X."/>
            <person name="Zhong W.-Y."/>
            <person name="Peng D.-H."/>
            <person name="Ahmad S."/>
            <person name="Lan S."/>
            <person name="Zhang J.-S."/>
            <person name="Tsai W.-C."/>
            <person name="Van De Peer Y."/>
            <person name="Liu Z.-J."/>
        </authorList>
    </citation>
    <scope>NUCLEOTIDE SEQUENCE</scope>
    <source>
        <strain evidence="1">CP</strain>
        <tissue evidence="1">Leaves</tissue>
    </source>
</reference>
<gene>
    <name evidence="1" type="ORF">QJS10_CPB12g00613</name>
</gene>
<dbReference type="PANTHER" id="PTHR36617">
    <property type="entry name" value="PROTEIN, PUTATIVE-RELATED"/>
    <property type="match status" value="1"/>
</dbReference>
<protein>
    <submittedName>
        <fullName evidence="1">Uncharacterized protein</fullName>
    </submittedName>
</protein>
<keyword evidence="2" id="KW-1185">Reference proteome</keyword>
<dbReference type="PANTHER" id="PTHR36617:SF16">
    <property type="entry name" value="OS04G0516500 PROTEIN"/>
    <property type="match status" value="1"/>
</dbReference>
<reference evidence="1" key="1">
    <citation type="journal article" date="2023" name="Nat. Commun.">
        <title>Diploid and tetraploid genomes of Acorus and the evolution of monocots.</title>
        <authorList>
            <person name="Ma L."/>
            <person name="Liu K.W."/>
            <person name="Li Z."/>
            <person name="Hsiao Y.Y."/>
            <person name="Qi Y."/>
            <person name="Fu T."/>
            <person name="Tang G.D."/>
            <person name="Zhang D."/>
            <person name="Sun W.H."/>
            <person name="Liu D.K."/>
            <person name="Li Y."/>
            <person name="Chen G.Z."/>
            <person name="Liu X.D."/>
            <person name="Liao X.Y."/>
            <person name="Jiang Y.T."/>
            <person name="Yu X."/>
            <person name="Hao Y."/>
            <person name="Huang J."/>
            <person name="Zhao X.W."/>
            <person name="Ke S."/>
            <person name="Chen Y.Y."/>
            <person name="Wu W.L."/>
            <person name="Hsu J.L."/>
            <person name="Lin Y.F."/>
            <person name="Huang M.D."/>
            <person name="Li C.Y."/>
            <person name="Huang L."/>
            <person name="Wang Z.W."/>
            <person name="Zhao X."/>
            <person name="Zhong W.Y."/>
            <person name="Peng D.H."/>
            <person name="Ahmad S."/>
            <person name="Lan S."/>
            <person name="Zhang J.S."/>
            <person name="Tsai W.C."/>
            <person name="Van de Peer Y."/>
            <person name="Liu Z.J."/>
        </authorList>
    </citation>
    <scope>NUCLEOTIDE SEQUENCE</scope>
    <source>
        <strain evidence="1">CP</strain>
    </source>
</reference>
<dbReference type="EMBL" id="JAUJYO010000012">
    <property type="protein sequence ID" value="KAK1302848.1"/>
    <property type="molecule type" value="Genomic_DNA"/>
</dbReference>
<accession>A0AAV9DNP5</accession>
<organism evidence="1 2">
    <name type="scientific">Acorus calamus</name>
    <name type="common">Sweet flag</name>
    <dbReference type="NCBI Taxonomy" id="4465"/>
    <lineage>
        <taxon>Eukaryota</taxon>
        <taxon>Viridiplantae</taxon>
        <taxon>Streptophyta</taxon>
        <taxon>Embryophyta</taxon>
        <taxon>Tracheophyta</taxon>
        <taxon>Spermatophyta</taxon>
        <taxon>Magnoliopsida</taxon>
        <taxon>Liliopsida</taxon>
        <taxon>Acoraceae</taxon>
        <taxon>Acorus</taxon>
    </lineage>
</organism>